<keyword evidence="1" id="KW-0812">Transmembrane</keyword>
<organism evidence="3 4">
    <name type="scientific">Aurantiacibacter flavus</name>
    <dbReference type="NCBI Taxonomy" id="3145232"/>
    <lineage>
        <taxon>Bacteria</taxon>
        <taxon>Pseudomonadati</taxon>
        <taxon>Pseudomonadota</taxon>
        <taxon>Alphaproteobacteria</taxon>
        <taxon>Sphingomonadales</taxon>
        <taxon>Erythrobacteraceae</taxon>
        <taxon>Aurantiacibacter</taxon>
    </lineage>
</organism>
<feature type="domain" description="CAAX prenyl protease 2/Lysostaphin resistance protein A-like" evidence="2">
    <location>
        <begin position="133"/>
        <end position="226"/>
    </location>
</feature>
<feature type="transmembrane region" description="Helical" evidence="1">
    <location>
        <begin position="86"/>
        <end position="112"/>
    </location>
</feature>
<protein>
    <submittedName>
        <fullName evidence="3">CPBP family intramembrane glutamic endopeptidase</fullName>
        <ecNumber evidence="3">3.4.-.-</ecNumber>
    </submittedName>
</protein>
<dbReference type="EMBL" id="JBDLBR010000003">
    <property type="protein sequence ID" value="MEN7537765.1"/>
    <property type="molecule type" value="Genomic_DNA"/>
</dbReference>
<dbReference type="GO" id="GO:0016787">
    <property type="term" value="F:hydrolase activity"/>
    <property type="evidence" value="ECO:0007669"/>
    <property type="project" value="UniProtKB-KW"/>
</dbReference>
<feature type="transmembrane region" description="Helical" evidence="1">
    <location>
        <begin position="47"/>
        <end position="65"/>
    </location>
</feature>
<feature type="transmembrane region" description="Helical" evidence="1">
    <location>
        <begin position="212"/>
        <end position="234"/>
    </location>
</feature>
<dbReference type="Pfam" id="PF02517">
    <property type="entry name" value="Rce1-like"/>
    <property type="match status" value="1"/>
</dbReference>
<feature type="transmembrane region" description="Helical" evidence="1">
    <location>
        <begin position="132"/>
        <end position="152"/>
    </location>
</feature>
<accession>A0ABV0CY50</accession>
<evidence type="ECO:0000256" key="1">
    <source>
        <dbReference type="SAM" id="Phobius"/>
    </source>
</evidence>
<reference evidence="3 4" key="1">
    <citation type="submission" date="2024-05" db="EMBL/GenBank/DDBJ databases">
        <authorList>
            <person name="Park S."/>
        </authorList>
    </citation>
    <scope>NUCLEOTIDE SEQUENCE [LARGE SCALE GENOMIC DNA]</scope>
    <source>
        <strain evidence="3 4">DGU5</strain>
    </source>
</reference>
<name>A0ABV0CY50_9SPHN</name>
<comment type="caution">
    <text evidence="3">The sequence shown here is derived from an EMBL/GenBank/DDBJ whole genome shotgun (WGS) entry which is preliminary data.</text>
</comment>
<dbReference type="InterPro" id="IPR003675">
    <property type="entry name" value="Rce1/LyrA-like_dom"/>
</dbReference>
<evidence type="ECO:0000313" key="3">
    <source>
        <dbReference type="EMBL" id="MEN7537765.1"/>
    </source>
</evidence>
<gene>
    <name evidence="3" type="ORF">ABDJ38_11330</name>
</gene>
<feature type="transmembrane region" description="Helical" evidence="1">
    <location>
        <begin position="173"/>
        <end position="206"/>
    </location>
</feature>
<dbReference type="EC" id="3.4.-.-" evidence="3"/>
<keyword evidence="1" id="KW-1133">Transmembrane helix</keyword>
<dbReference type="Proteomes" id="UP001484535">
    <property type="component" value="Unassembled WGS sequence"/>
</dbReference>
<keyword evidence="4" id="KW-1185">Reference proteome</keyword>
<keyword evidence="3" id="KW-0378">Hydrolase</keyword>
<sequence>MTGKMTTPPARTGPFRLLLQLVGVALAYVAASTVPVLALGQTSAGLALSSPAGMLGGVGAAWLILRRSGEFAHALGLVRVASWPRTLALAALAAGGTFAIFSVGGAAARLLGFTAPAVGETIALATQSPAHLAMWIVLVAWLGAGFGEEVLWRGFLMDRLTRLPGLTRSPAAVLVAQAAVFGLAHAYQGAAGVVITGLIGLWFGLIRRMAGGAIWAGVIGHAAIDTVMLSLGYAQAVGLIRP</sequence>
<proteinExistence type="predicted"/>
<evidence type="ECO:0000259" key="2">
    <source>
        <dbReference type="Pfam" id="PF02517"/>
    </source>
</evidence>
<dbReference type="RefSeq" id="WP_346785204.1">
    <property type="nucleotide sequence ID" value="NZ_JBDLBR010000003.1"/>
</dbReference>
<evidence type="ECO:0000313" key="4">
    <source>
        <dbReference type="Proteomes" id="UP001484535"/>
    </source>
</evidence>
<keyword evidence="1" id="KW-0472">Membrane</keyword>